<organism evidence="2">
    <name type="scientific">Arundo donax</name>
    <name type="common">Giant reed</name>
    <name type="synonym">Donax arundinaceus</name>
    <dbReference type="NCBI Taxonomy" id="35708"/>
    <lineage>
        <taxon>Eukaryota</taxon>
        <taxon>Viridiplantae</taxon>
        <taxon>Streptophyta</taxon>
        <taxon>Embryophyta</taxon>
        <taxon>Tracheophyta</taxon>
        <taxon>Spermatophyta</taxon>
        <taxon>Magnoliopsida</taxon>
        <taxon>Liliopsida</taxon>
        <taxon>Poales</taxon>
        <taxon>Poaceae</taxon>
        <taxon>PACMAD clade</taxon>
        <taxon>Arundinoideae</taxon>
        <taxon>Arundineae</taxon>
        <taxon>Arundo</taxon>
    </lineage>
</organism>
<reference evidence="2" key="1">
    <citation type="submission" date="2014-09" db="EMBL/GenBank/DDBJ databases">
        <authorList>
            <person name="Magalhaes I.L.F."/>
            <person name="Oliveira U."/>
            <person name="Santos F.R."/>
            <person name="Vidigal T.H.D.A."/>
            <person name="Brescovit A.D."/>
            <person name="Santos A.J."/>
        </authorList>
    </citation>
    <scope>NUCLEOTIDE SEQUENCE</scope>
    <source>
        <tissue evidence="2">Shoot tissue taken approximately 20 cm above the soil surface</tissue>
    </source>
</reference>
<dbReference type="EMBL" id="GBRH01163598">
    <property type="protein sequence ID" value="JAE34298.1"/>
    <property type="molecule type" value="Transcribed_RNA"/>
</dbReference>
<reference evidence="2" key="2">
    <citation type="journal article" date="2015" name="Data Brief">
        <title>Shoot transcriptome of the giant reed, Arundo donax.</title>
        <authorList>
            <person name="Barrero R.A."/>
            <person name="Guerrero F.D."/>
            <person name="Moolhuijzen P."/>
            <person name="Goolsby J.A."/>
            <person name="Tidwell J."/>
            <person name="Bellgard S.E."/>
            <person name="Bellgard M.I."/>
        </authorList>
    </citation>
    <scope>NUCLEOTIDE SEQUENCE</scope>
    <source>
        <tissue evidence="2">Shoot tissue taken approximately 20 cm above the soil surface</tissue>
    </source>
</reference>
<keyword evidence="1" id="KW-0472">Membrane</keyword>
<keyword evidence="1" id="KW-1133">Transmembrane helix</keyword>
<protein>
    <submittedName>
        <fullName evidence="2">Uncharacterized protein</fullName>
    </submittedName>
</protein>
<proteinExistence type="predicted"/>
<evidence type="ECO:0000256" key="1">
    <source>
        <dbReference type="SAM" id="Phobius"/>
    </source>
</evidence>
<evidence type="ECO:0000313" key="2">
    <source>
        <dbReference type="EMBL" id="JAE34298.1"/>
    </source>
</evidence>
<name>A0A0A9HN23_ARUDO</name>
<keyword evidence="1" id="KW-0812">Transmembrane</keyword>
<feature type="transmembrane region" description="Helical" evidence="1">
    <location>
        <begin position="14"/>
        <end position="39"/>
    </location>
</feature>
<accession>A0A0A9HN23</accession>
<sequence>MSIETNQINPTKSILITAASLHFLLFLNSPSLFPLALLFPK</sequence>
<dbReference type="AlphaFoldDB" id="A0A0A9HN23"/>